<organism evidence="8 9">
    <name type="scientific">Eleusine coracana subsp. coracana</name>
    <dbReference type="NCBI Taxonomy" id="191504"/>
    <lineage>
        <taxon>Eukaryota</taxon>
        <taxon>Viridiplantae</taxon>
        <taxon>Streptophyta</taxon>
        <taxon>Embryophyta</taxon>
        <taxon>Tracheophyta</taxon>
        <taxon>Spermatophyta</taxon>
        <taxon>Magnoliopsida</taxon>
        <taxon>Liliopsida</taxon>
        <taxon>Poales</taxon>
        <taxon>Poaceae</taxon>
        <taxon>PACMAD clade</taxon>
        <taxon>Chloridoideae</taxon>
        <taxon>Cynodonteae</taxon>
        <taxon>Eleusininae</taxon>
        <taxon>Eleusine</taxon>
    </lineage>
</organism>
<proteinExistence type="inferred from homology"/>
<dbReference type="PROSITE" id="PS51686">
    <property type="entry name" value="SAM_MT_RSMB_NOP"/>
    <property type="match status" value="1"/>
</dbReference>
<evidence type="ECO:0000313" key="8">
    <source>
        <dbReference type="EMBL" id="GJM90608.1"/>
    </source>
</evidence>
<feature type="active site" description="Nucleophile" evidence="5">
    <location>
        <position position="490"/>
    </location>
</feature>
<evidence type="ECO:0000259" key="7">
    <source>
        <dbReference type="PROSITE" id="PS51686"/>
    </source>
</evidence>
<dbReference type="InterPro" id="IPR049560">
    <property type="entry name" value="MeTrfase_RsmB-F_NOP2_cat"/>
</dbReference>
<comment type="similarity">
    <text evidence="5">Belongs to the class I-like SAM-binding methyltransferase superfamily. RsmB/NOP family.</text>
</comment>
<dbReference type="Pfam" id="PF21148">
    <property type="entry name" value="NSUN5_fdxn-like"/>
    <property type="match status" value="1"/>
</dbReference>
<reference evidence="8" key="1">
    <citation type="journal article" date="2018" name="DNA Res.">
        <title>Multiple hybrid de novo genome assembly of finger millet, an orphan allotetraploid crop.</title>
        <authorList>
            <person name="Hatakeyama M."/>
            <person name="Aluri S."/>
            <person name="Balachadran M.T."/>
            <person name="Sivarajan S.R."/>
            <person name="Patrignani A."/>
            <person name="Gruter S."/>
            <person name="Poveda L."/>
            <person name="Shimizu-Inatsugi R."/>
            <person name="Baeten J."/>
            <person name="Francoijs K.J."/>
            <person name="Nataraja K.N."/>
            <person name="Reddy Y.A.N."/>
            <person name="Phadnis S."/>
            <person name="Ravikumar R.L."/>
            <person name="Schlapbach R."/>
            <person name="Sreeman S.M."/>
            <person name="Shimizu K.K."/>
        </authorList>
    </citation>
    <scope>NUCLEOTIDE SEQUENCE</scope>
</reference>
<dbReference type="InterPro" id="IPR029063">
    <property type="entry name" value="SAM-dependent_MTases_sf"/>
</dbReference>
<evidence type="ECO:0000256" key="5">
    <source>
        <dbReference type="PROSITE-ProRule" id="PRU01023"/>
    </source>
</evidence>
<dbReference type="GO" id="GO:0005730">
    <property type="term" value="C:nucleolus"/>
    <property type="evidence" value="ECO:0007669"/>
    <property type="project" value="TreeGrafter"/>
</dbReference>
<keyword evidence="9" id="KW-1185">Reference proteome</keyword>
<feature type="compositionally biased region" description="Basic residues" evidence="6">
    <location>
        <begin position="1"/>
        <end position="11"/>
    </location>
</feature>
<comment type="caution">
    <text evidence="8">The sequence shown here is derived from an EMBL/GenBank/DDBJ whole genome shotgun (WGS) entry which is preliminary data.</text>
</comment>
<dbReference type="EMBL" id="BQKI01000003">
    <property type="protein sequence ID" value="GJM90608.1"/>
    <property type="molecule type" value="Genomic_DNA"/>
</dbReference>
<dbReference type="InterPro" id="IPR049561">
    <property type="entry name" value="NSUN5_7_fdxn-like"/>
</dbReference>
<dbReference type="InterPro" id="IPR023267">
    <property type="entry name" value="RCMT"/>
</dbReference>
<dbReference type="GO" id="GO:0070475">
    <property type="term" value="P:rRNA base methylation"/>
    <property type="evidence" value="ECO:0007669"/>
    <property type="project" value="TreeGrafter"/>
</dbReference>
<evidence type="ECO:0000256" key="1">
    <source>
        <dbReference type="ARBA" id="ARBA00022603"/>
    </source>
</evidence>
<feature type="binding site" evidence="5">
    <location>
        <position position="428"/>
    </location>
    <ligand>
        <name>S-adenosyl-L-methionine</name>
        <dbReference type="ChEBI" id="CHEBI:59789"/>
    </ligand>
</feature>
<keyword evidence="4 5" id="KW-0694">RNA-binding</keyword>
<dbReference type="Pfam" id="PF21153">
    <property type="entry name" value="NSUN5_N"/>
    <property type="match status" value="1"/>
</dbReference>
<comment type="caution">
    <text evidence="5">Lacks conserved residue(s) required for the propagation of feature annotation.</text>
</comment>
<dbReference type="GO" id="GO:0008173">
    <property type="term" value="F:RNA methyltransferase activity"/>
    <property type="evidence" value="ECO:0007669"/>
    <property type="project" value="InterPro"/>
</dbReference>
<dbReference type="PANTHER" id="PTHR22807">
    <property type="entry name" value="NOP2 YEAST -RELATED NOL1/NOP2/FMU SUN DOMAIN-CONTAINING"/>
    <property type="match status" value="1"/>
</dbReference>
<keyword evidence="1 5" id="KW-0489">Methyltransferase</keyword>
<evidence type="ECO:0000313" key="9">
    <source>
        <dbReference type="Proteomes" id="UP001054889"/>
    </source>
</evidence>
<dbReference type="AlphaFoldDB" id="A0AAV5BYJ5"/>
<reference evidence="8" key="2">
    <citation type="submission" date="2021-12" db="EMBL/GenBank/DDBJ databases">
        <title>Resequencing data analysis of finger millet.</title>
        <authorList>
            <person name="Hatakeyama M."/>
            <person name="Aluri S."/>
            <person name="Balachadran M.T."/>
            <person name="Sivarajan S.R."/>
            <person name="Poveda L."/>
            <person name="Shimizu-Inatsugi R."/>
            <person name="Schlapbach R."/>
            <person name="Sreeman S.M."/>
            <person name="Shimizu K.K."/>
        </authorList>
    </citation>
    <scope>NUCLEOTIDE SEQUENCE</scope>
</reference>
<dbReference type="Proteomes" id="UP001054889">
    <property type="component" value="Unassembled WGS sequence"/>
</dbReference>
<protein>
    <recommendedName>
        <fullName evidence="7">SAM-dependent MTase RsmB/NOP-type domain-containing protein</fullName>
    </recommendedName>
</protein>
<dbReference type="InterPro" id="IPR048889">
    <property type="entry name" value="NSUN5_RCM1_N"/>
</dbReference>
<name>A0AAV5BYJ5_ELECO</name>
<feature type="region of interest" description="Disordered" evidence="6">
    <location>
        <begin position="1"/>
        <end position="32"/>
    </location>
</feature>
<evidence type="ECO:0000256" key="6">
    <source>
        <dbReference type="SAM" id="MobiDB-lite"/>
    </source>
</evidence>
<dbReference type="Pfam" id="PF01189">
    <property type="entry name" value="Methyltr_RsmB-F"/>
    <property type="match status" value="1"/>
</dbReference>
<evidence type="ECO:0000256" key="2">
    <source>
        <dbReference type="ARBA" id="ARBA00022679"/>
    </source>
</evidence>
<accession>A0AAV5BYJ5</accession>
<sequence>MPPPQPKHRSRGSAATGENRAPPRQMASRNAAERAAFFARREAAGVLRRVLRGDAARRSGGSIKSLVYSPTIRNKRATFALVCETLKYLPVLREVLASTGVLNSKLKKQEELVYVTAYDILFGQGIGVSGSPEQVIMLHKDTLRSALERICARKKVSSVEDLLSKKTAGTLPSYLLISKLIIYYSFNIYKNAHAIFFLPPPLFSLPWLPISCSGPRSPPRLAASPRPPHPELAAPTAATELWPPRSELRPPHPEVATPTAAPRAVLSPPLPPWSAATLADLPPPRARLPDRHRADPAAAARSPDCRCELTSPAATARTRPQPRALARLPPRARLPGRRSAIIRVDKDVMVPDMLVLPPGTDLHNHPLVTDGKVFLQGKASCMVAVALCPKPGWKVSVICCTKFLLLPLILIMHFDAWRLLQVRAILLDPSCSGSGISTERLDHLLPSHARGDQDDASTSLRIKKLSAFQKKALTHAISFPSVERVVYSTCSVHQAENEDVVNAVLPLATSLGFELATPFPQWQRRGLPVFEGSEHLLRTDPEDGLEGFFIALFVRKAADGGVEPCADGSLEVRRNIGRKRRYGLGAFSTLRLSRMMLW</sequence>
<evidence type="ECO:0000256" key="4">
    <source>
        <dbReference type="ARBA" id="ARBA00022884"/>
    </source>
</evidence>
<dbReference type="Gene3D" id="3.30.70.1170">
    <property type="entry name" value="Sun protein, domain 3"/>
    <property type="match status" value="1"/>
</dbReference>
<keyword evidence="2 5" id="KW-0808">Transferase</keyword>
<dbReference type="Gene3D" id="3.40.50.150">
    <property type="entry name" value="Vaccinia Virus protein VP39"/>
    <property type="match status" value="1"/>
</dbReference>
<evidence type="ECO:0000256" key="3">
    <source>
        <dbReference type="ARBA" id="ARBA00022691"/>
    </source>
</evidence>
<dbReference type="SUPFAM" id="SSF53335">
    <property type="entry name" value="S-adenosyl-L-methionine-dependent methyltransferases"/>
    <property type="match status" value="1"/>
</dbReference>
<dbReference type="InterPro" id="IPR001678">
    <property type="entry name" value="MeTrfase_RsmB-F_NOP2_dom"/>
</dbReference>
<gene>
    <name evidence="8" type="primary">ga06908</name>
    <name evidence="8" type="ORF">PR202_ga06908</name>
</gene>
<dbReference type="PANTHER" id="PTHR22807:SF4">
    <property type="entry name" value="28S RRNA (CYTOSINE-C(5))-METHYLTRANSFERASE"/>
    <property type="match status" value="1"/>
</dbReference>
<feature type="domain" description="SAM-dependent MTase RsmB/NOP-type" evidence="7">
    <location>
        <begin position="425"/>
        <end position="556"/>
    </location>
</feature>
<feature type="region of interest" description="Disordered" evidence="6">
    <location>
        <begin position="243"/>
        <end position="262"/>
    </location>
</feature>
<keyword evidence="3 5" id="KW-0949">S-adenosyl-L-methionine</keyword>
<dbReference type="GO" id="GO:0003723">
    <property type="term" value="F:RNA binding"/>
    <property type="evidence" value="ECO:0007669"/>
    <property type="project" value="UniProtKB-UniRule"/>
</dbReference>